<feature type="region of interest" description="Disordered" evidence="1">
    <location>
        <begin position="471"/>
        <end position="593"/>
    </location>
</feature>
<feature type="compositionally biased region" description="Basic and acidic residues" evidence="1">
    <location>
        <begin position="274"/>
        <end position="288"/>
    </location>
</feature>
<feature type="compositionally biased region" description="Basic and acidic residues" evidence="1">
    <location>
        <begin position="388"/>
        <end position="401"/>
    </location>
</feature>
<evidence type="ECO:0000256" key="1">
    <source>
        <dbReference type="SAM" id="MobiDB-lite"/>
    </source>
</evidence>
<proteinExistence type="predicted"/>
<dbReference type="AlphaFoldDB" id="A0AAD7WBU3"/>
<feature type="region of interest" description="Disordered" evidence="1">
    <location>
        <begin position="1"/>
        <end position="24"/>
    </location>
</feature>
<organism evidence="2 3">
    <name type="scientific">Aldrovandia affinis</name>
    <dbReference type="NCBI Taxonomy" id="143900"/>
    <lineage>
        <taxon>Eukaryota</taxon>
        <taxon>Metazoa</taxon>
        <taxon>Chordata</taxon>
        <taxon>Craniata</taxon>
        <taxon>Vertebrata</taxon>
        <taxon>Euteleostomi</taxon>
        <taxon>Actinopterygii</taxon>
        <taxon>Neopterygii</taxon>
        <taxon>Teleostei</taxon>
        <taxon>Notacanthiformes</taxon>
        <taxon>Halosauridae</taxon>
        <taxon>Aldrovandia</taxon>
    </lineage>
</organism>
<dbReference type="PANTHER" id="PTHR15016:SF6">
    <property type="entry name" value="BREAST CARCINOMA-AMPLIFIED SEQUENCE 1"/>
    <property type="match status" value="1"/>
</dbReference>
<dbReference type="EMBL" id="JAINUG010000159">
    <property type="protein sequence ID" value="KAJ8391332.1"/>
    <property type="molecule type" value="Genomic_DNA"/>
</dbReference>
<evidence type="ECO:0000313" key="3">
    <source>
        <dbReference type="Proteomes" id="UP001221898"/>
    </source>
</evidence>
<dbReference type="Proteomes" id="UP001221898">
    <property type="component" value="Unassembled WGS sequence"/>
</dbReference>
<feature type="region of interest" description="Disordered" evidence="1">
    <location>
        <begin position="258"/>
        <end position="442"/>
    </location>
</feature>
<reference evidence="2" key="1">
    <citation type="journal article" date="2023" name="Science">
        <title>Genome structures resolve the early diversification of teleost fishes.</title>
        <authorList>
            <person name="Parey E."/>
            <person name="Louis A."/>
            <person name="Montfort J."/>
            <person name="Bouchez O."/>
            <person name="Roques C."/>
            <person name="Iampietro C."/>
            <person name="Lluch J."/>
            <person name="Castinel A."/>
            <person name="Donnadieu C."/>
            <person name="Desvignes T."/>
            <person name="Floi Bucao C."/>
            <person name="Jouanno E."/>
            <person name="Wen M."/>
            <person name="Mejri S."/>
            <person name="Dirks R."/>
            <person name="Jansen H."/>
            <person name="Henkel C."/>
            <person name="Chen W.J."/>
            <person name="Zahm M."/>
            <person name="Cabau C."/>
            <person name="Klopp C."/>
            <person name="Thompson A.W."/>
            <person name="Robinson-Rechavi M."/>
            <person name="Braasch I."/>
            <person name="Lecointre G."/>
            <person name="Bobe J."/>
            <person name="Postlethwait J.H."/>
            <person name="Berthelot C."/>
            <person name="Roest Crollius H."/>
            <person name="Guiguen Y."/>
        </authorList>
    </citation>
    <scope>NUCLEOTIDE SEQUENCE</scope>
    <source>
        <strain evidence="2">NC1722</strain>
    </source>
</reference>
<dbReference type="GO" id="GO:0042552">
    <property type="term" value="P:myelination"/>
    <property type="evidence" value="ECO:0007669"/>
    <property type="project" value="TreeGrafter"/>
</dbReference>
<feature type="compositionally biased region" description="Basic and acidic residues" evidence="1">
    <location>
        <begin position="518"/>
        <end position="527"/>
    </location>
</feature>
<keyword evidence="3" id="KW-1185">Reference proteome</keyword>
<gene>
    <name evidence="2" type="ORF">AAFF_G00091190</name>
</gene>
<evidence type="ECO:0008006" key="4">
    <source>
        <dbReference type="Google" id="ProtNLM"/>
    </source>
</evidence>
<feature type="region of interest" description="Disordered" evidence="1">
    <location>
        <begin position="188"/>
        <end position="224"/>
    </location>
</feature>
<feature type="compositionally biased region" description="Basic and acidic residues" evidence="1">
    <location>
        <begin position="1"/>
        <end position="18"/>
    </location>
</feature>
<dbReference type="PANTHER" id="PTHR15016">
    <property type="entry name" value="BREAST CARCINOMA-AMPLIFIED SEQUENCE 1"/>
    <property type="match status" value="1"/>
</dbReference>
<evidence type="ECO:0000313" key="2">
    <source>
        <dbReference type="EMBL" id="KAJ8391332.1"/>
    </source>
</evidence>
<feature type="compositionally biased region" description="Pro residues" evidence="1">
    <location>
        <begin position="357"/>
        <end position="368"/>
    </location>
</feature>
<protein>
    <recommendedName>
        <fullName evidence="4">Breast carcinoma-amplified sequence 1</fullName>
    </recommendedName>
</protein>
<sequence>MGNTESHHIQGESVKAKLENGGPNGHVVNIAFKDTGEVVPCEAAVQQNSELPSTLPTKEATLPSGDEVDGGRNHGKGPRPKSVVLLSFSKTVSPNTDAPEDPSWEPVSVKSSAEEETSTQNLLKRAPEITPTVPAPAPKDEEPKKSMENKVNFFDKVFKKKKEGIEKEPTVVECNEDQEPPVQAPVILTNGFHSEPGDVEGSTTVGKVPEGLSPNGTPAGSIALDFNGESSHLVDTNEGESIAEESSVMNFFKTLVTPSKTPKEEGAPPAVSTDEAKGSGEPEEKAKAEASPAVQPAGPLTAEPKASDPPVKGSVGLTVVSPFSKLFRSKQSSKDAKPATTTKIILEVDESTAAKAPKPPPPPPPPEPPKLESKGASAGKNVNSTQKETAKDAAKEPEAPTKQKPAKGSPFLKLFNLKTGDSKAKATDVPVPPGQPPKQEKKLGKANLISLFKSKVLQHPQVSLVQAASTCGNNIPASSDVLTPDTKAKESTSPTATAFHVDATQSMPAKAGTMPALEVEKKRDGKQEGTPMDGKSISEASQIGEDGTSSLTRKMEKRNSIHMFFKSLGPKRQSDAGVQTDPVTITYPAEKAK</sequence>
<name>A0AAD7WBU3_9TELE</name>
<feature type="region of interest" description="Disordered" evidence="1">
    <location>
        <begin position="44"/>
        <end position="148"/>
    </location>
</feature>
<dbReference type="InterPro" id="IPR026115">
    <property type="entry name" value="NABC1"/>
</dbReference>
<accession>A0AAD7WBU3</accession>
<feature type="compositionally biased region" description="Polar residues" evidence="1">
    <location>
        <begin position="471"/>
        <end position="481"/>
    </location>
</feature>
<feature type="compositionally biased region" description="Basic and acidic residues" evidence="1">
    <location>
        <begin position="138"/>
        <end position="148"/>
    </location>
</feature>
<feature type="compositionally biased region" description="Polar residues" evidence="1">
    <location>
        <begin position="45"/>
        <end position="56"/>
    </location>
</feature>
<comment type="caution">
    <text evidence="2">The sequence shown here is derived from an EMBL/GenBank/DDBJ whole genome shotgun (WGS) entry which is preliminary data.</text>
</comment>